<evidence type="ECO:0008006" key="3">
    <source>
        <dbReference type="Google" id="ProtNLM"/>
    </source>
</evidence>
<sequence length="131" mass="15381">MNECKPIPTPINLSIRLSKDKLGKLKDQMIYKGIIGSLIYLTTRRLNIVYSVPLFACFQYDLGESHLKVIKCIFIYFVNTTNLSLFYEKNKYYRMVEYFDAKYAGDKVERKNTSGRYHFLGPCFISYVSKK</sequence>
<evidence type="ECO:0000313" key="1">
    <source>
        <dbReference type="EMBL" id="KYP59634.1"/>
    </source>
</evidence>
<proteinExistence type="predicted"/>
<protein>
    <recommendedName>
        <fullName evidence="3">Retrovirus-related Pol polyprotein from transposon TNT 1-94</fullName>
    </recommendedName>
</protein>
<dbReference type="Proteomes" id="UP000075243">
    <property type="component" value="Chromosome 10"/>
</dbReference>
<dbReference type="PANTHER" id="PTHR11439">
    <property type="entry name" value="GAG-POL-RELATED RETROTRANSPOSON"/>
    <property type="match status" value="1"/>
</dbReference>
<accession>A0A151SXU8</accession>
<keyword evidence="2" id="KW-1185">Reference proteome</keyword>
<dbReference type="Gramene" id="C.cajan_14640.t">
    <property type="protein sequence ID" value="C.cajan_14640.t.cds1"/>
    <property type="gene ID" value="C.cajan_14640"/>
</dbReference>
<dbReference type="AlphaFoldDB" id="A0A151SXU8"/>
<organism evidence="1 2">
    <name type="scientific">Cajanus cajan</name>
    <name type="common">Pigeon pea</name>
    <name type="synonym">Cajanus indicus</name>
    <dbReference type="NCBI Taxonomy" id="3821"/>
    <lineage>
        <taxon>Eukaryota</taxon>
        <taxon>Viridiplantae</taxon>
        <taxon>Streptophyta</taxon>
        <taxon>Embryophyta</taxon>
        <taxon>Tracheophyta</taxon>
        <taxon>Spermatophyta</taxon>
        <taxon>Magnoliopsida</taxon>
        <taxon>eudicotyledons</taxon>
        <taxon>Gunneridae</taxon>
        <taxon>Pentapetalae</taxon>
        <taxon>rosids</taxon>
        <taxon>fabids</taxon>
        <taxon>Fabales</taxon>
        <taxon>Fabaceae</taxon>
        <taxon>Papilionoideae</taxon>
        <taxon>50 kb inversion clade</taxon>
        <taxon>NPAAA clade</taxon>
        <taxon>indigoferoid/millettioid clade</taxon>
        <taxon>Phaseoleae</taxon>
        <taxon>Cajanus</taxon>
    </lineage>
</organism>
<dbReference type="PANTHER" id="PTHR11439:SF486">
    <property type="entry name" value="RLK (RECEPTOR-LIKE KINASE) PROTEIN, PUTATIVE-RELATED"/>
    <property type="match status" value="1"/>
</dbReference>
<reference evidence="1 2" key="1">
    <citation type="journal article" date="2012" name="Nat. Biotechnol.">
        <title>Draft genome sequence of pigeonpea (Cajanus cajan), an orphan legume crop of resource-poor farmers.</title>
        <authorList>
            <person name="Varshney R.K."/>
            <person name="Chen W."/>
            <person name="Li Y."/>
            <person name="Bharti A.K."/>
            <person name="Saxena R.K."/>
            <person name="Schlueter J.A."/>
            <person name="Donoghue M.T."/>
            <person name="Azam S."/>
            <person name="Fan G."/>
            <person name="Whaley A.M."/>
            <person name="Farmer A.D."/>
            <person name="Sheridan J."/>
            <person name="Iwata A."/>
            <person name="Tuteja R."/>
            <person name="Penmetsa R.V."/>
            <person name="Wu W."/>
            <person name="Upadhyaya H.D."/>
            <person name="Yang S.P."/>
            <person name="Shah T."/>
            <person name="Saxena K.B."/>
            <person name="Michael T."/>
            <person name="McCombie W.R."/>
            <person name="Yang B."/>
            <person name="Zhang G."/>
            <person name="Yang H."/>
            <person name="Wang J."/>
            <person name="Spillane C."/>
            <person name="Cook D.R."/>
            <person name="May G.D."/>
            <person name="Xu X."/>
            <person name="Jackson S.A."/>
        </authorList>
    </citation>
    <scope>NUCLEOTIDE SEQUENCE [LARGE SCALE GENOMIC DNA]</scope>
    <source>
        <strain evidence="2">cv. Asha</strain>
    </source>
</reference>
<name>A0A151SXU8_CAJCA</name>
<dbReference type="EMBL" id="CM003612">
    <property type="protein sequence ID" value="KYP59634.1"/>
    <property type="molecule type" value="Genomic_DNA"/>
</dbReference>
<evidence type="ECO:0000313" key="2">
    <source>
        <dbReference type="Proteomes" id="UP000075243"/>
    </source>
</evidence>
<gene>
    <name evidence="1" type="ORF">KK1_015070</name>
</gene>